<evidence type="ECO:0000313" key="2">
    <source>
        <dbReference type="Proteomes" id="UP000091857"/>
    </source>
</evidence>
<dbReference type="EMBL" id="CM004396">
    <property type="protein sequence ID" value="KAG8645495.1"/>
    <property type="molecule type" value="Genomic_DNA"/>
</dbReference>
<accession>A0ACB7GZW4</accession>
<name>A0ACB7GZW4_MANES</name>
<reference evidence="2" key="1">
    <citation type="journal article" date="2016" name="Nat. Biotechnol.">
        <title>Sequencing wild and cultivated cassava and related species reveals extensive interspecific hybridization and genetic diversity.</title>
        <authorList>
            <person name="Bredeson J.V."/>
            <person name="Lyons J.B."/>
            <person name="Prochnik S.E."/>
            <person name="Wu G.A."/>
            <person name="Ha C.M."/>
            <person name="Edsinger-Gonzales E."/>
            <person name="Grimwood J."/>
            <person name="Schmutz J."/>
            <person name="Rabbi I.Y."/>
            <person name="Egesi C."/>
            <person name="Nauluvula P."/>
            <person name="Lebot V."/>
            <person name="Ndunguru J."/>
            <person name="Mkamilo G."/>
            <person name="Bart R.S."/>
            <person name="Setter T.L."/>
            <person name="Gleadow R.M."/>
            <person name="Kulakow P."/>
            <person name="Ferguson M.E."/>
            <person name="Rounsley S."/>
            <person name="Rokhsar D.S."/>
        </authorList>
    </citation>
    <scope>NUCLEOTIDE SEQUENCE [LARGE SCALE GENOMIC DNA]</scope>
    <source>
        <strain evidence="2">cv. AM560-2</strain>
    </source>
</reference>
<proteinExistence type="predicted"/>
<keyword evidence="2" id="KW-1185">Reference proteome</keyword>
<protein>
    <submittedName>
        <fullName evidence="1">Uncharacterized protein</fullName>
    </submittedName>
</protein>
<evidence type="ECO:0000313" key="1">
    <source>
        <dbReference type="EMBL" id="KAG8645495.1"/>
    </source>
</evidence>
<sequence length="338" mass="39008">MTRHQKVPRNLHKFVSDDDVPGKLSIFKCTGRTIGKEKSRYMTEDEIRAAQTYIFLNCPEVKTYIDIYVERVKSTQPNITDAAVDEKLEREFGQWFYKYAHEVQNNVDNQFIQNLSNGPLRSVTTFDGYCVNGCKFNTINGNSSTNSMNFGVCIKGSNYSYEESDYYGQMVEVLRLEYPGLPIKRTILFKCDWFDPTPNMGTKVHRQYRIVDVNNKRRYTKYEPFVLASQAIQVVYASYSSKRRDKNDWWAVMKVKGKPVVEVSETSSMTYEPFQEDEIDYAEVNLDDVTEQHCLNDPSGGMTEIHDDVSTDEDEFLSDPDSDADVEGDNELDSYVSE</sequence>
<dbReference type="Proteomes" id="UP000091857">
    <property type="component" value="Chromosome 10"/>
</dbReference>
<comment type="caution">
    <text evidence="1">The sequence shown here is derived from an EMBL/GenBank/DDBJ whole genome shotgun (WGS) entry which is preliminary data.</text>
</comment>
<gene>
    <name evidence="1" type="ORF">MANES_10G068101v8</name>
</gene>
<organism evidence="1 2">
    <name type="scientific">Manihot esculenta</name>
    <name type="common">Cassava</name>
    <name type="synonym">Jatropha manihot</name>
    <dbReference type="NCBI Taxonomy" id="3983"/>
    <lineage>
        <taxon>Eukaryota</taxon>
        <taxon>Viridiplantae</taxon>
        <taxon>Streptophyta</taxon>
        <taxon>Embryophyta</taxon>
        <taxon>Tracheophyta</taxon>
        <taxon>Spermatophyta</taxon>
        <taxon>Magnoliopsida</taxon>
        <taxon>eudicotyledons</taxon>
        <taxon>Gunneridae</taxon>
        <taxon>Pentapetalae</taxon>
        <taxon>rosids</taxon>
        <taxon>fabids</taxon>
        <taxon>Malpighiales</taxon>
        <taxon>Euphorbiaceae</taxon>
        <taxon>Crotonoideae</taxon>
        <taxon>Manihoteae</taxon>
        <taxon>Manihot</taxon>
    </lineage>
</organism>